<dbReference type="OrthoDB" id="6500128at2759"/>
<dbReference type="RefSeq" id="XP_027124023.1">
    <property type="nucleotide sequence ID" value="XM_027268222.1"/>
</dbReference>
<dbReference type="GO" id="GO:0005524">
    <property type="term" value="F:ATP binding"/>
    <property type="evidence" value="ECO:0007669"/>
    <property type="project" value="InterPro"/>
</dbReference>
<keyword evidence="6 8" id="KW-0472">Membrane</keyword>
<dbReference type="Pfam" id="PF00664">
    <property type="entry name" value="ABC_membrane"/>
    <property type="match status" value="1"/>
</dbReference>
<dbReference type="PANTHER" id="PTHR45136:SF2">
    <property type="entry name" value="ABC TRANSPORTER DOMAIN-CONTAINING PROTEIN"/>
    <property type="match status" value="1"/>
</dbReference>
<protein>
    <submittedName>
        <fullName evidence="11">Multidrug resistance protein</fullName>
    </submittedName>
</protein>
<dbReference type="GO" id="GO:0016020">
    <property type="term" value="C:membrane"/>
    <property type="evidence" value="ECO:0007669"/>
    <property type="project" value="InterPro"/>
</dbReference>
<keyword evidence="2" id="KW-0813">Transport</keyword>
<dbReference type="GO" id="GO:0140359">
    <property type="term" value="F:ABC-type transporter activity"/>
    <property type="evidence" value="ECO:0007669"/>
    <property type="project" value="InterPro"/>
</dbReference>
<keyword evidence="10" id="KW-1185">Reference proteome</keyword>
<gene>
    <name evidence="11" type="primary">LOC113740689</name>
</gene>
<name>A0A6P6X8E4_COFAR</name>
<dbReference type="Gene3D" id="1.20.1560.10">
    <property type="entry name" value="ABC transporter type 1, transmembrane domain"/>
    <property type="match status" value="1"/>
</dbReference>
<reference evidence="11" key="2">
    <citation type="submission" date="2025-08" db="UniProtKB">
        <authorList>
            <consortium name="RefSeq"/>
        </authorList>
    </citation>
    <scope>IDENTIFICATION</scope>
    <source>
        <tissue evidence="11">Leaves</tissue>
    </source>
</reference>
<dbReference type="GeneID" id="113740689"/>
<sequence length="109" mass="12014">MARSLVACRLAFQVQSISGVALAVILSLALSWRLDLVAVAIQTAAIRAFYLKAKMMTSMSKKMLQSQNRSNELASEAVGNHRIITAFYSQEKVMTLFKEAQIGTTVDYP</sequence>
<accession>A0A6P6X8E4</accession>
<feature type="transmembrane region" description="Helical" evidence="8">
    <location>
        <begin position="12"/>
        <end position="30"/>
    </location>
</feature>
<dbReference type="InterPro" id="IPR036640">
    <property type="entry name" value="ABC1_TM_sf"/>
</dbReference>
<dbReference type="AlphaFoldDB" id="A0A6P6X8E4"/>
<evidence type="ECO:0000259" key="9">
    <source>
        <dbReference type="Pfam" id="PF00664"/>
    </source>
</evidence>
<evidence type="ECO:0000256" key="4">
    <source>
        <dbReference type="ARBA" id="ARBA00022737"/>
    </source>
</evidence>
<feature type="domain" description="ABC transmembrane type-1" evidence="9">
    <location>
        <begin position="8"/>
        <end position="100"/>
    </location>
</feature>
<reference evidence="10" key="1">
    <citation type="journal article" date="2025" name="Foods">
        <title>Unveiling the Microbial Signatures of Arabica Coffee Cherries: Insights into Ripeness Specific Diversity, Functional Traits, and Implications for Quality and Safety.</title>
        <authorList>
            <consortium name="RefSeq"/>
            <person name="Tenea G.N."/>
            <person name="Cifuentes V."/>
            <person name="Reyes P."/>
            <person name="Cevallos-Vallejos M."/>
        </authorList>
    </citation>
    <scope>NUCLEOTIDE SEQUENCE [LARGE SCALE GENOMIC DNA]</scope>
</reference>
<keyword evidence="4" id="KW-0677">Repeat</keyword>
<evidence type="ECO:0000256" key="3">
    <source>
        <dbReference type="ARBA" id="ARBA00022692"/>
    </source>
</evidence>
<dbReference type="InterPro" id="IPR011527">
    <property type="entry name" value="ABC1_TM_dom"/>
</dbReference>
<keyword evidence="7" id="KW-0325">Glycoprotein</keyword>
<evidence type="ECO:0000256" key="2">
    <source>
        <dbReference type="ARBA" id="ARBA00022448"/>
    </source>
</evidence>
<evidence type="ECO:0000256" key="6">
    <source>
        <dbReference type="ARBA" id="ARBA00023136"/>
    </source>
</evidence>
<organism evidence="10 11">
    <name type="scientific">Coffea arabica</name>
    <name type="common">Arabian coffee</name>
    <dbReference type="NCBI Taxonomy" id="13443"/>
    <lineage>
        <taxon>Eukaryota</taxon>
        <taxon>Viridiplantae</taxon>
        <taxon>Streptophyta</taxon>
        <taxon>Embryophyta</taxon>
        <taxon>Tracheophyta</taxon>
        <taxon>Spermatophyta</taxon>
        <taxon>Magnoliopsida</taxon>
        <taxon>eudicotyledons</taxon>
        <taxon>Gunneridae</taxon>
        <taxon>Pentapetalae</taxon>
        <taxon>asterids</taxon>
        <taxon>lamiids</taxon>
        <taxon>Gentianales</taxon>
        <taxon>Rubiaceae</taxon>
        <taxon>Ixoroideae</taxon>
        <taxon>Gardenieae complex</taxon>
        <taxon>Bertiereae - Coffeeae clade</taxon>
        <taxon>Coffeeae</taxon>
        <taxon>Coffea</taxon>
    </lineage>
</organism>
<evidence type="ECO:0000256" key="8">
    <source>
        <dbReference type="SAM" id="Phobius"/>
    </source>
</evidence>
<comment type="similarity">
    <text evidence="1">Belongs to the ABC transporter superfamily. ABCB family. Multidrug resistance exporter (TC 3.A.1.201) subfamily.</text>
</comment>
<feature type="transmembrane region" description="Helical" evidence="8">
    <location>
        <begin position="36"/>
        <end position="53"/>
    </location>
</feature>
<evidence type="ECO:0000256" key="5">
    <source>
        <dbReference type="ARBA" id="ARBA00022989"/>
    </source>
</evidence>
<evidence type="ECO:0000256" key="7">
    <source>
        <dbReference type="ARBA" id="ARBA00023180"/>
    </source>
</evidence>
<dbReference type="Proteomes" id="UP001652660">
    <property type="component" value="Chromosome 4e"/>
</dbReference>
<evidence type="ECO:0000313" key="11">
    <source>
        <dbReference type="RefSeq" id="XP_027124023.1"/>
    </source>
</evidence>
<dbReference type="PANTHER" id="PTHR45136">
    <property type="entry name" value="ABC TRANSPORTER DOMAIN-CONTAINING PROTEIN"/>
    <property type="match status" value="1"/>
</dbReference>
<keyword evidence="3 8" id="KW-0812">Transmembrane</keyword>
<evidence type="ECO:0000313" key="10">
    <source>
        <dbReference type="Proteomes" id="UP001652660"/>
    </source>
</evidence>
<keyword evidence="5 8" id="KW-1133">Transmembrane helix</keyword>
<proteinExistence type="inferred from homology"/>
<dbReference type="SUPFAM" id="SSF90123">
    <property type="entry name" value="ABC transporter transmembrane region"/>
    <property type="match status" value="1"/>
</dbReference>
<evidence type="ECO:0000256" key="1">
    <source>
        <dbReference type="ARBA" id="ARBA00007577"/>
    </source>
</evidence>